<proteinExistence type="predicted"/>
<protein>
    <submittedName>
        <fullName evidence="1">Uncharacterized protein</fullName>
    </submittedName>
</protein>
<dbReference type="Proteomes" id="UP000501738">
    <property type="component" value="Segment"/>
</dbReference>
<dbReference type="EMBL" id="MT104468">
    <property type="protein sequence ID" value="QJD54806.1"/>
    <property type="molecule type" value="Genomic_DNA"/>
</dbReference>
<organism evidence="1 2">
    <name type="scientific">Pseudomonas phage MR5</name>
    <dbReference type="NCBI Taxonomy" id="2711172"/>
    <lineage>
        <taxon>Viruses</taxon>
        <taxon>Duplodnaviria</taxon>
        <taxon>Heunggongvirae</taxon>
        <taxon>Uroviricota</taxon>
        <taxon>Caudoviricetes</taxon>
        <taxon>Autographivirales</taxon>
        <taxon>Autoscriptoviridae</taxon>
        <taxon>Krylovirinae</taxon>
        <taxon>Mojovirus</taxon>
        <taxon>Mojovirus MR5</taxon>
    </lineage>
</organism>
<gene>
    <name evidence="1" type="ORF">PssvBMR5_gp38c</name>
</gene>
<accession>A0A6M3TCU4</accession>
<reference evidence="1 2" key="1">
    <citation type="journal article" date="2020" name="Microb. Biotechnol.">
        <title>Phage biocontrol to combat Pseudomonas syringae pathogens causing disease in cherry.</title>
        <authorList>
            <person name="Rabiey M."/>
            <person name="Roy S.R."/>
            <person name="Holtappels D."/>
            <person name="Franceschetti L."/>
            <person name="Quilty B.J."/>
            <person name="Creeth R."/>
            <person name="Sundin G.W."/>
            <person name="Wagemans J."/>
            <person name="Lavigne R."/>
            <person name="Jackson R.W."/>
        </authorList>
    </citation>
    <scope>NUCLEOTIDE SEQUENCE [LARGE SCALE GENOMIC DNA]</scope>
</reference>
<evidence type="ECO:0000313" key="2">
    <source>
        <dbReference type="Proteomes" id="UP000501738"/>
    </source>
</evidence>
<name>A0A6M3TCU4_9CAUD</name>
<sequence>MINRGYRRLHWGRCLGGTTGKTCWQVLDVLRHGLS</sequence>
<evidence type="ECO:0000313" key="1">
    <source>
        <dbReference type="EMBL" id="QJD54806.1"/>
    </source>
</evidence>
<keyword evidence="2" id="KW-1185">Reference proteome</keyword>